<dbReference type="InterPro" id="IPR050415">
    <property type="entry name" value="MRET"/>
</dbReference>
<dbReference type="Pfam" id="PF00111">
    <property type="entry name" value="Fer2"/>
    <property type="match status" value="1"/>
</dbReference>
<dbReference type="PANTHER" id="PTHR47354">
    <property type="entry name" value="NADH OXIDOREDUCTASE HCR"/>
    <property type="match status" value="1"/>
</dbReference>
<feature type="domain" description="2Fe-2S ferredoxin-type" evidence="8">
    <location>
        <begin position="277"/>
        <end position="360"/>
    </location>
</feature>
<dbReference type="Gene3D" id="3.10.20.30">
    <property type="match status" value="1"/>
</dbReference>
<comment type="caution">
    <text evidence="10">The sequence shown here is derived from an EMBL/GenBank/DDBJ whole genome shotgun (WGS) entry which is preliminary data.</text>
</comment>
<evidence type="ECO:0000259" key="8">
    <source>
        <dbReference type="PROSITE" id="PS51085"/>
    </source>
</evidence>
<dbReference type="EMBL" id="BAAAGS010000007">
    <property type="protein sequence ID" value="GAA0516847.1"/>
    <property type="molecule type" value="Genomic_DNA"/>
</dbReference>
<gene>
    <name evidence="10" type="ORF">GCM10009533_14950</name>
</gene>
<evidence type="ECO:0000313" key="11">
    <source>
        <dbReference type="Proteomes" id="UP001500729"/>
    </source>
</evidence>
<dbReference type="RefSeq" id="WP_009942142.1">
    <property type="nucleotide sequence ID" value="NZ_BAAAGS010000007.1"/>
</dbReference>
<evidence type="ECO:0000256" key="4">
    <source>
        <dbReference type="ARBA" id="ARBA00022723"/>
    </source>
</evidence>
<dbReference type="InterPro" id="IPR039261">
    <property type="entry name" value="FNR_nucleotide-bd"/>
</dbReference>
<dbReference type="Gene3D" id="2.40.30.10">
    <property type="entry name" value="Translation factors"/>
    <property type="match status" value="1"/>
</dbReference>
<dbReference type="Pfam" id="PF00175">
    <property type="entry name" value="NAD_binding_1"/>
    <property type="match status" value="1"/>
</dbReference>
<evidence type="ECO:0000256" key="2">
    <source>
        <dbReference type="ARBA" id="ARBA00022630"/>
    </source>
</evidence>
<dbReference type="InterPro" id="IPR001433">
    <property type="entry name" value="OxRdtase_FAD/NAD-bd"/>
</dbReference>
<evidence type="ECO:0000313" key="10">
    <source>
        <dbReference type="EMBL" id="GAA0516847.1"/>
    </source>
</evidence>
<dbReference type="Gene3D" id="3.40.50.80">
    <property type="entry name" value="Nucleotide-binding domain of ferredoxin-NADP reductase (FNR) module"/>
    <property type="match status" value="1"/>
</dbReference>
<organism evidence="10 11">
    <name type="scientific">Saccharopolyspora erythraea</name>
    <name type="common">Streptomyces erythraeus</name>
    <dbReference type="NCBI Taxonomy" id="1836"/>
    <lineage>
        <taxon>Bacteria</taxon>
        <taxon>Bacillati</taxon>
        <taxon>Actinomycetota</taxon>
        <taxon>Actinomycetes</taxon>
        <taxon>Pseudonocardiales</taxon>
        <taxon>Pseudonocardiaceae</taxon>
        <taxon>Saccharopolyspora</taxon>
    </lineage>
</organism>
<dbReference type="InterPro" id="IPR036010">
    <property type="entry name" value="2Fe-2S_ferredoxin-like_sf"/>
</dbReference>
<keyword evidence="11" id="KW-1185">Reference proteome</keyword>
<dbReference type="Proteomes" id="UP001500729">
    <property type="component" value="Unassembled WGS sequence"/>
</dbReference>
<dbReference type="SUPFAM" id="SSF52343">
    <property type="entry name" value="Ferredoxin reductase-like, C-terminal NADP-linked domain"/>
    <property type="match status" value="1"/>
</dbReference>
<evidence type="ECO:0000259" key="9">
    <source>
        <dbReference type="PROSITE" id="PS51384"/>
    </source>
</evidence>
<dbReference type="PANTHER" id="PTHR47354:SF1">
    <property type="entry name" value="CARNITINE MONOOXYGENASE REDUCTASE SUBUNIT"/>
    <property type="match status" value="1"/>
</dbReference>
<dbReference type="InterPro" id="IPR012675">
    <property type="entry name" value="Beta-grasp_dom_sf"/>
</dbReference>
<dbReference type="PROSITE" id="PS00197">
    <property type="entry name" value="2FE2S_FER_1"/>
    <property type="match status" value="1"/>
</dbReference>
<name>A0ABN1CDQ2_SACER</name>
<evidence type="ECO:0000256" key="6">
    <source>
        <dbReference type="ARBA" id="ARBA00023004"/>
    </source>
</evidence>
<protein>
    <submittedName>
        <fullName evidence="10">PDR/VanB family oxidoreductase</fullName>
    </submittedName>
</protein>
<evidence type="ECO:0000256" key="1">
    <source>
        <dbReference type="ARBA" id="ARBA00001974"/>
    </source>
</evidence>
<keyword evidence="6" id="KW-0408">Iron</keyword>
<comment type="cofactor">
    <cofactor evidence="1">
        <name>FAD</name>
        <dbReference type="ChEBI" id="CHEBI:57692"/>
    </cofactor>
</comment>
<dbReference type="InterPro" id="IPR001041">
    <property type="entry name" value="2Fe-2S_ferredoxin-type"/>
</dbReference>
<dbReference type="InterPro" id="IPR017927">
    <property type="entry name" value="FAD-bd_FR_type"/>
</dbReference>
<evidence type="ECO:0000256" key="3">
    <source>
        <dbReference type="ARBA" id="ARBA00022714"/>
    </source>
</evidence>
<proteinExistence type="predicted"/>
<keyword evidence="4" id="KW-0479">Metal-binding</keyword>
<keyword evidence="3" id="KW-0001">2Fe-2S</keyword>
<dbReference type="InterPro" id="IPR017938">
    <property type="entry name" value="Riboflavin_synthase-like_b-brl"/>
</dbReference>
<dbReference type="CDD" id="cd00207">
    <property type="entry name" value="fer2"/>
    <property type="match status" value="1"/>
</dbReference>
<reference evidence="10 11" key="1">
    <citation type="journal article" date="2019" name="Int. J. Syst. Evol. Microbiol.">
        <title>The Global Catalogue of Microorganisms (GCM) 10K type strain sequencing project: providing services to taxonomists for standard genome sequencing and annotation.</title>
        <authorList>
            <consortium name="The Broad Institute Genomics Platform"/>
            <consortium name="The Broad Institute Genome Sequencing Center for Infectious Disease"/>
            <person name="Wu L."/>
            <person name="Ma J."/>
        </authorList>
    </citation>
    <scope>NUCLEOTIDE SEQUENCE [LARGE SCALE GENOMIC DNA]</scope>
    <source>
        <strain evidence="10 11">JCM 10303</strain>
    </source>
</reference>
<dbReference type="SUPFAM" id="SSF54292">
    <property type="entry name" value="2Fe-2S ferredoxin-like"/>
    <property type="match status" value="1"/>
</dbReference>
<dbReference type="PROSITE" id="PS51384">
    <property type="entry name" value="FAD_FR"/>
    <property type="match status" value="1"/>
</dbReference>
<dbReference type="CDD" id="cd06185">
    <property type="entry name" value="PDR_like"/>
    <property type="match status" value="1"/>
</dbReference>
<keyword evidence="7" id="KW-0411">Iron-sulfur</keyword>
<dbReference type="PROSITE" id="PS51085">
    <property type="entry name" value="2FE2S_FER_2"/>
    <property type="match status" value="1"/>
</dbReference>
<sequence length="360" mass="39338">MDATFGGEVPPHLHTGRGADPFLRFLARASAGLEWLNRRGSRRRPPVVAVDRDLRVVVDRVRAEAEEVVSLRLRAADGSALPAWQPGAHLDVVLPSGRIRQYSLCGSTADRHHYRVAVRRIADGGGGSREVHDELGEGSALVVRGPRNAFPFVTAARYLFVAGGIGITPILPMVRTAAARGADWRLVYTGRSRDSMPFLDELAALDPARVWIRPDREYGVPASGSELLEHAPSDPAIYCCGPTPMITGVRIDARRTGQCAVHWERFSAPPVVDGRPFQVELATDGRVLDVPADRSALDVIRELRPQVAYSCRQGFCGTCRVEVVSGAVEHRDHVLTDDERGGHMMICVSRARGDRLVVDL</sequence>
<evidence type="ECO:0000256" key="5">
    <source>
        <dbReference type="ARBA" id="ARBA00023002"/>
    </source>
</evidence>
<accession>A0ABN1CDQ2</accession>
<feature type="domain" description="FAD-binding FR-type" evidence="9">
    <location>
        <begin position="51"/>
        <end position="153"/>
    </location>
</feature>
<keyword evidence="2" id="KW-0285">Flavoprotein</keyword>
<dbReference type="SUPFAM" id="SSF63380">
    <property type="entry name" value="Riboflavin synthase domain-like"/>
    <property type="match status" value="1"/>
</dbReference>
<dbReference type="InterPro" id="IPR006058">
    <property type="entry name" value="2Fe2S_fd_BS"/>
</dbReference>
<keyword evidence="5" id="KW-0560">Oxidoreductase</keyword>
<dbReference type="PRINTS" id="PR00409">
    <property type="entry name" value="PHDIOXRDTASE"/>
</dbReference>
<evidence type="ECO:0000256" key="7">
    <source>
        <dbReference type="ARBA" id="ARBA00023014"/>
    </source>
</evidence>